<reference evidence="6" key="2">
    <citation type="submission" date="2000-03" db="EMBL/GenBank/DDBJ databases">
        <title>Arabidopsis thaliana chromosome 1 BAC F10O5 genomic sequence.</title>
        <authorList>
            <person name="Lin X."/>
            <person name="Kaul S."/>
            <person name="Town C.D."/>
            <person name="Benito M."/>
            <person name="Creasy T.H."/>
            <person name="Haas B.J."/>
            <person name="Wu D."/>
            <person name="Maiti R."/>
            <person name="Ronning C.M."/>
            <person name="Koo H."/>
            <person name="Fujii C.Y."/>
            <person name="Utterback T.R."/>
            <person name="Barnstead M.E."/>
            <person name="Bowman C.L."/>
            <person name="White O."/>
            <person name="Nierman W.C."/>
            <person name="Fraser C.M."/>
        </authorList>
    </citation>
    <scope>NUCLEOTIDE SEQUENCE</scope>
</reference>
<reference key="1">
    <citation type="journal article" date="2000" name="Nature">
        <title>Sequence and analysis of chromosome 1 of the plant Arabidopsis thaliana.</title>
        <authorList>
            <person name="Theologis A."/>
            <person name="Ecker J.R."/>
            <person name="Palm C.J."/>
            <person name="Federspiel N.A."/>
            <person name="Kaul S."/>
            <person name="White O."/>
            <person name="Alonso J."/>
            <person name="Altafi H."/>
            <person name="Araujo R."/>
            <person name="Bowman C.L."/>
            <person name="Brooks S.Y."/>
            <person name="Buehler E."/>
            <person name="Chan A."/>
            <person name="Chao Q."/>
            <person name="Chen H."/>
            <person name="Cheuk R.F."/>
            <person name="Chin C.W."/>
            <person name="Chung M.K."/>
            <person name="Conn L."/>
            <person name="Conway A.B."/>
            <person name="Conway A.R."/>
            <person name="Creasy T.H."/>
            <person name="Dewar K."/>
            <person name="Dunn P."/>
            <person name="Etgu P."/>
            <person name="Feldblyum T.V."/>
            <person name="Feng J."/>
            <person name="Fong B."/>
            <person name="Fujii C.Y."/>
            <person name="Gill J.E."/>
            <person name="Goldsmith A.D."/>
            <person name="Haas B."/>
            <person name="Hansen N.F."/>
            <person name="Hughes B."/>
            <person name="Huizar L."/>
            <person name="Hunter J.L."/>
            <person name="Jenkins J."/>
            <person name="Johnson-Hopson C."/>
            <person name="Khan S."/>
            <person name="Khaykin E."/>
            <person name="Kim C.J."/>
            <person name="Koo H.L."/>
            <person name="Kremenetskaia I."/>
            <person name="Kurtz D.B."/>
            <person name="Kwan A."/>
            <person name="Lam B."/>
            <person name="Langin-Hooper S."/>
            <person name="Lee A."/>
            <person name="Lee J.M."/>
            <person name="Lenz C.A."/>
            <person name="Li J.H."/>
            <person name="Li Y."/>
            <person name="Lin X."/>
            <person name="Liu S.X."/>
            <person name="Liu Z.A."/>
            <person name="Luros J.S."/>
            <person name="Maiti R."/>
            <person name="Marziali A."/>
            <person name="Militscher J."/>
            <person name="Miranda M."/>
            <person name="Nguyen M."/>
            <person name="Nierman W.C."/>
            <person name="Osborne B.I."/>
            <person name="Pai G."/>
            <person name="Peterson J."/>
            <person name="Pham P.K."/>
            <person name="Rizzo M."/>
            <person name="Rooney T."/>
            <person name="Rowley D."/>
            <person name="Sakano H."/>
            <person name="Salzberg S.L."/>
            <person name="Schwartz J.R."/>
            <person name="Shinn P."/>
            <person name="Southwick A.M."/>
            <person name="Sun H."/>
            <person name="Tallon L.J."/>
            <person name="Tambunga G."/>
            <person name="Toriumi M.J."/>
            <person name="Town C.D."/>
            <person name="Utterback T."/>
            <person name="Van Aken S."/>
            <person name="Vaysberg M."/>
            <person name="Vysotskaia V.S."/>
            <person name="Walker M."/>
            <person name="Wu D."/>
            <person name="Yu G."/>
            <person name="Fraser C.M."/>
            <person name="Venter J.C."/>
            <person name="Davis R.W."/>
        </authorList>
    </citation>
    <scope>NUCLEOTIDE SEQUENCE [LARGE SCALE GENOMIC DNA]</scope>
    <source>
        <strain>cv. Columbia</strain>
    </source>
</reference>
<keyword evidence="1" id="KW-0067">ATP-binding</keyword>
<dbReference type="PIR" id="D86481">
    <property type="entry name" value="D86481"/>
</dbReference>
<proteinExistence type="inferred from homology"/>
<evidence type="ECO:0000259" key="3">
    <source>
        <dbReference type="Pfam" id="PF05970"/>
    </source>
</evidence>
<accession>Q9C8B0</accession>
<feature type="compositionally biased region" description="Polar residues" evidence="2">
    <location>
        <begin position="239"/>
        <end position="254"/>
    </location>
</feature>
<dbReference type="GO" id="GO:0016887">
    <property type="term" value="F:ATP hydrolysis activity"/>
    <property type="evidence" value="ECO:0007669"/>
    <property type="project" value="RHEA"/>
</dbReference>
<dbReference type="GO" id="GO:0005524">
    <property type="term" value="F:ATP binding"/>
    <property type="evidence" value="ECO:0007669"/>
    <property type="project" value="UniProtKB-KW"/>
</dbReference>
<dbReference type="CDD" id="cd18809">
    <property type="entry name" value="SF1_C_RecD"/>
    <property type="match status" value="1"/>
</dbReference>
<reference evidence="6" key="3">
    <citation type="submission" date="2001-01" db="EMBL/GenBank/DDBJ databases">
        <authorList>
            <person name="Town C.D."/>
            <person name="Kaul S."/>
        </authorList>
    </citation>
    <scope>NUCLEOTIDE SEQUENCE</scope>
</reference>
<evidence type="ECO:0000256" key="2">
    <source>
        <dbReference type="SAM" id="MobiDB-lite"/>
    </source>
</evidence>
<dbReference type="Pfam" id="PF14214">
    <property type="entry name" value="Helitron_like_N"/>
    <property type="match status" value="1"/>
</dbReference>
<evidence type="ECO:0000313" key="6">
    <source>
        <dbReference type="EMBL" id="AAG51081.1"/>
    </source>
</evidence>
<feature type="region of interest" description="Disordered" evidence="2">
    <location>
        <begin position="182"/>
        <end position="206"/>
    </location>
</feature>
<keyword evidence="1" id="KW-0233">DNA recombination</keyword>
<keyword evidence="1" id="KW-0234">DNA repair</keyword>
<name>Q9C8B0_ARATH</name>
<dbReference type="GO" id="GO:0006281">
    <property type="term" value="P:DNA repair"/>
    <property type="evidence" value="ECO:0007669"/>
    <property type="project" value="UniProtKB-KW"/>
</dbReference>
<gene>
    <name evidence="6" type="primary">F10O5.11</name>
</gene>
<feature type="region of interest" description="Disordered" evidence="2">
    <location>
        <begin position="225"/>
        <end position="256"/>
    </location>
</feature>
<evidence type="ECO:0000259" key="4">
    <source>
        <dbReference type="Pfam" id="PF14214"/>
    </source>
</evidence>
<keyword evidence="1" id="KW-0378">Hydrolase</keyword>
<dbReference type="InterPro" id="IPR027417">
    <property type="entry name" value="P-loop_NTPase"/>
</dbReference>
<keyword evidence="1" id="KW-0547">Nucleotide-binding</keyword>
<sequence>MGKKKNSHALFDLNSPPPSEKIPRLGHITASQSQLTQLNGSNSNGSMPIRSAFNTVFRDITNLPLSFDVNNQPSSSTQPFDSATSIQYSHGSVERSGLNSIGRENFHRHKTASTRPFSDLTKPNLQPSPQNLYATMTPATAYTLNTGQDLSNPYSCISNQTQTPVMSTEYSHVRNLQAEFEKASTSATNPRAEAKINSDTSSDDENMANMMFDGAVYESDTDVDQNYSLSSTDDESEDPTTMQTKSESMANVSTHEVEDIVSQLSENDIELDTFSSQIDRFMIPTESTQTANVPESAPKKRGRPRLAVTKRMRMKEIRQQNKPGYLDHGDPTYKCKYCGAMMWYDERIRKKETNKESVFTLCCGEGSVKLPFLKESPHLLKNLLSGNHPLSKHYRDNARIFNMVFAMTSFGGKVDKSMPKGRGPAMFRLQGGNYHLIGSLKLTPGDYAKYSQLYIIDTENEVENRATVINKGKNAKPASGKPNLDKNLIEAIIKMLNRCNPYVRRFRTARERIQTNDEEPFHMRIIADRQGVEGRTYSMPTTSEVAALIPGDFRHGMPDRDIVIGKKSNGHLKRINQIHISYLALQYPLIFCYGEDGFRPGIEKCSKSKSKKKNKKCISMRQWFAFRIQEREVECQTLLRSKRLFQQCLCDAYTTIESNRLNYIKFNQSKLRCENYTSVKEAAAAGATTMEEEGNQLLIPASFTGGPRYMVQSYYDAMAICKHYGFPDLFITFTCNPKWPEITRYYDKRGLNPEDRPNIIARIFKIKLDSLMNDLTVKKMLGKTVASMYTVEFQKRGLPHAHILLFMHAKSKLPTADDIDKLISAEIPDKEKEPDLYEVIKNSMIHGPCGSANVNSPCMVDGECSKLYPKKHQDITKIGSDGYPIYRRRKTDDYVEKGGIKCDNRYVVPYNKKLSLRYNAHINVEWCNQNGSIKYLFKYINKGPDKVVFIVEPTQQTTAGDSETPQQEQGSAEKKKNEIKDWFDCRYVSASEAVWRIFKYPIQHISTPVQKLSFHVEGKQPAYFDPKSNIEDVLERVANVDSQFMAWLTLNRRNAVGKNGKRARECLYAEIPAYFTWDGENKSFKKRTRGFSIGRIHYVSRKMEDEYFLRVLLNIVRGPTSYAEIKTYDGVVYKTFKEACFARGILDDDQVFIDGLVEATHVRSQTWHLLAEDILKTKRDEFKNPDLTLTETEIKNYTLQEIEKIMLSNGATLEDIDEFPKPTRDEWKQMLTPEQRGVYNAITEAVFNNLGGVFFVYGFGGTGKTFIWKTLSAAIRCRGQIVLNVASSGIASLLLEGGRTAHSRFGIPLNHDEFSVSLDKSFSDIIKNTNNKVFGGKVVVFGGDFRQVLPVINGAGRAEIVMSSLNASYLWDHCKVLKLTKNMRLLANNLSATEAKEIQEFSDWLLAVSDGRINEPNDGVATIDIPEDLLITNADKPIETITNEIYGDPKILHEITDPKFFQGRAILAPKNEDVNTINEYLLEQLDAEERIYLSADSIDPTDSDSLNNPVITPDFLNSIKLPGLPNHSLCLKVGAPVMLLRNLDPKGGLCNGTRLQITQLCTQIVEAKVITGDRIGNIVLIPTVNLTPTDTKLPFKMRRRQFPLSVAFAMTINKSQGQSLEHIGLYLPKPVFSHGQLYVALSRVTSKKGLKILILDKDGKLQKQTTNVVFKEVFQNID</sequence>
<protein>
    <recommendedName>
        <fullName evidence="1">ATP-dependent DNA helicase</fullName>
        <ecNumber evidence="1">5.6.2.3</ecNumber>
    </recommendedName>
</protein>
<keyword evidence="1" id="KW-0347">Helicase</keyword>
<dbReference type="EMBL" id="AC027032">
    <property type="protein sequence ID" value="AAG51081.1"/>
    <property type="molecule type" value="Genomic_DNA"/>
</dbReference>
<feature type="domain" description="DNA helicase Pif1-like DEAD-box helicase" evidence="3">
    <location>
        <begin position="1317"/>
        <end position="1418"/>
    </location>
</feature>
<comment type="catalytic activity">
    <reaction evidence="1">
        <text>ATP + H2O = ADP + phosphate + H(+)</text>
        <dbReference type="Rhea" id="RHEA:13065"/>
        <dbReference type="ChEBI" id="CHEBI:15377"/>
        <dbReference type="ChEBI" id="CHEBI:15378"/>
        <dbReference type="ChEBI" id="CHEBI:30616"/>
        <dbReference type="ChEBI" id="CHEBI:43474"/>
        <dbReference type="ChEBI" id="CHEBI:456216"/>
        <dbReference type="EC" id="5.6.2.3"/>
    </reaction>
</comment>
<dbReference type="EC" id="5.6.2.3" evidence="1"/>
<comment type="cofactor">
    <cofactor evidence="1">
        <name>Mg(2+)</name>
        <dbReference type="ChEBI" id="CHEBI:18420"/>
    </cofactor>
</comment>
<evidence type="ECO:0000259" key="5">
    <source>
        <dbReference type="Pfam" id="PF21530"/>
    </source>
</evidence>
<feature type="domain" description="DNA helicase Pif1-like DEAD-box helicase" evidence="3">
    <location>
        <begin position="1230"/>
        <end position="1315"/>
    </location>
</feature>
<feature type="compositionally biased region" description="Polar residues" evidence="2">
    <location>
        <begin position="956"/>
        <end position="970"/>
    </location>
</feature>
<dbReference type="iPTMnet" id="Q9C8B0"/>
<comment type="similarity">
    <text evidence="1">Belongs to the helicase family.</text>
</comment>
<feature type="domain" description="Helitron helicase-like" evidence="4">
    <location>
        <begin position="623"/>
        <end position="805"/>
    </location>
</feature>
<dbReference type="Pfam" id="PF21530">
    <property type="entry name" value="Pif1_2B_dom"/>
    <property type="match status" value="1"/>
</dbReference>
<dbReference type="SUPFAM" id="SSF52540">
    <property type="entry name" value="P-loop containing nucleoside triphosphate hydrolases"/>
    <property type="match status" value="2"/>
</dbReference>
<dbReference type="GO" id="GO:0000723">
    <property type="term" value="P:telomere maintenance"/>
    <property type="evidence" value="ECO:0007669"/>
    <property type="project" value="InterPro"/>
</dbReference>
<dbReference type="InterPro" id="IPR049163">
    <property type="entry name" value="Pif1-like_2B_dom"/>
</dbReference>
<feature type="region of interest" description="Disordered" evidence="2">
    <location>
        <begin position="1"/>
        <end position="21"/>
    </location>
</feature>
<dbReference type="Pfam" id="PF05970">
    <property type="entry name" value="PIF1"/>
    <property type="match status" value="2"/>
</dbReference>
<dbReference type="InterPro" id="IPR010285">
    <property type="entry name" value="DNA_helicase_pif1-like_DEAD"/>
</dbReference>
<feature type="region of interest" description="Disordered" evidence="2">
    <location>
        <begin position="956"/>
        <end position="975"/>
    </location>
</feature>
<dbReference type="PANTHER" id="PTHR10492:SF101">
    <property type="entry name" value="ATP-DEPENDENT DNA HELICASE"/>
    <property type="match status" value="1"/>
</dbReference>
<evidence type="ECO:0000256" key="1">
    <source>
        <dbReference type="RuleBase" id="RU363044"/>
    </source>
</evidence>
<dbReference type="GO" id="GO:0006310">
    <property type="term" value="P:DNA recombination"/>
    <property type="evidence" value="ECO:0007669"/>
    <property type="project" value="UniProtKB-KW"/>
</dbReference>
<dbReference type="InterPro" id="IPR025476">
    <property type="entry name" value="Helitron_helicase-like"/>
</dbReference>
<feature type="domain" description="DNA helicase Pif1-like 2B" evidence="5">
    <location>
        <begin position="1514"/>
        <end position="1560"/>
    </location>
</feature>
<dbReference type="ExpressionAtlas" id="Q9C8B0">
    <property type="expression patterns" value="baseline and differential"/>
</dbReference>
<feature type="region of interest" description="Disordered" evidence="2">
    <location>
        <begin position="285"/>
        <end position="305"/>
    </location>
</feature>
<dbReference type="GO" id="GO:0043139">
    <property type="term" value="F:5'-3' DNA helicase activity"/>
    <property type="evidence" value="ECO:0007669"/>
    <property type="project" value="UniProtKB-EC"/>
</dbReference>
<dbReference type="PANTHER" id="PTHR10492">
    <property type="match status" value="1"/>
</dbReference>
<keyword evidence="1" id="KW-0227">DNA damage</keyword>
<dbReference type="FunFam" id="3.40.50.300:FF:002884">
    <property type="entry name" value="ATP-dependent DNA helicase"/>
    <property type="match status" value="1"/>
</dbReference>
<dbReference type="Gene3D" id="3.40.50.300">
    <property type="entry name" value="P-loop containing nucleotide triphosphate hydrolases"/>
    <property type="match status" value="1"/>
</dbReference>
<organism evidence="6">
    <name type="scientific">Arabidopsis thaliana</name>
    <name type="common">Mouse-ear cress</name>
    <dbReference type="NCBI Taxonomy" id="3702"/>
    <lineage>
        <taxon>Eukaryota</taxon>
        <taxon>Viridiplantae</taxon>
        <taxon>Streptophyta</taxon>
        <taxon>Embryophyta</taxon>
        <taxon>Tracheophyta</taxon>
        <taxon>Spermatophyta</taxon>
        <taxon>Magnoliopsida</taxon>
        <taxon>eudicotyledons</taxon>
        <taxon>Gunneridae</taxon>
        <taxon>Pentapetalae</taxon>
        <taxon>rosids</taxon>
        <taxon>malvids</taxon>
        <taxon>Brassicales</taxon>
        <taxon>Brassicaceae</taxon>
        <taxon>Camelineae</taxon>
        <taxon>Arabidopsis</taxon>
    </lineage>
</organism>